<dbReference type="InterPro" id="IPR028082">
    <property type="entry name" value="Peripla_BP_I"/>
</dbReference>
<evidence type="ECO:0000259" key="3">
    <source>
        <dbReference type="Pfam" id="PF13458"/>
    </source>
</evidence>
<evidence type="ECO:0000313" key="5">
    <source>
        <dbReference type="Proteomes" id="UP000270342"/>
    </source>
</evidence>
<gene>
    <name evidence="4" type="ORF">D7S86_16710</name>
</gene>
<dbReference type="RefSeq" id="WP_121087989.1">
    <property type="nucleotide sequence ID" value="NZ_RBZU01000007.1"/>
</dbReference>
<comment type="similarity">
    <text evidence="1">Belongs to the leucine-binding protein family.</text>
</comment>
<evidence type="ECO:0000256" key="1">
    <source>
        <dbReference type="ARBA" id="ARBA00010062"/>
    </source>
</evidence>
<keyword evidence="2" id="KW-0732">Signal</keyword>
<dbReference type="Proteomes" id="UP000270342">
    <property type="component" value="Unassembled WGS sequence"/>
</dbReference>
<dbReference type="InterPro" id="IPR028081">
    <property type="entry name" value="Leu-bd"/>
</dbReference>
<comment type="caution">
    <text evidence="4">The sequence shown here is derived from an EMBL/GenBank/DDBJ whole genome shotgun (WGS) entry which is preliminary data.</text>
</comment>
<dbReference type="PANTHER" id="PTHR30483">
    <property type="entry name" value="LEUCINE-SPECIFIC-BINDING PROTEIN"/>
    <property type="match status" value="1"/>
</dbReference>
<dbReference type="AlphaFoldDB" id="A0A494XRV0"/>
<reference evidence="4 5" key="1">
    <citation type="submission" date="2018-10" db="EMBL/GenBank/DDBJ databases">
        <title>Robbsia sp. DHC34, isolated from soil.</title>
        <authorList>
            <person name="Gao Z.-H."/>
            <person name="Qiu L.-H."/>
        </authorList>
    </citation>
    <scope>NUCLEOTIDE SEQUENCE [LARGE SCALE GENOMIC DNA]</scope>
    <source>
        <strain evidence="4 5">DHC34</strain>
    </source>
</reference>
<dbReference type="EMBL" id="RBZU01000007">
    <property type="protein sequence ID" value="RKP53360.1"/>
    <property type="molecule type" value="Genomic_DNA"/>
</dbReference>
<keyword evidence="5" id="KW-1185">Reference proteome</keyword>
<name>A0A494XRV0_9BURK</name>
<evidence type="ECO:0000313" key="4">
    <source>
        <dbReference type="EMBL" id="RKP53360.1"/>
    </source>
</evidence>
<dbReference type="SUPFAM" id="SSF53822">
    <property type="entry name" value="Periplasmic binding protein-like I"/>
    <property type="match status" value="1"/>
</dbReference>
<sequence>MTDTKNSTPASATLDSASRRTVLGVAGATGLALMLPTLARAQSAGTLKVGFVSPRTGPLGSFGEGDPYVLDLARKSLANGVTIAGKKYAVEILDRDTQSDPARASQLAKTLINSDKIDLMLTTSTPEVVNPVSDACEAAGVPCIATVMPWEAWYFGRGAKPGQPSPFKWSYLFSFGVADFVKSYLSQWAQVPNNKKVAALLPNDADGNAIRAAMLPDLTKAGYTVVDGGRYETGTTDFSAQIAKFKEEHCEILLTFPIPPDFATFWRQSAQQGLTKQMKVVQVAKTGLFASTIEVLGPLGYNISVAAYWHKNFPYKSTLTGVSGVELADGYEKGTGKQWNQQLGATLSLLDVGFAALAASSDPRDKAAVAKAISSLKTQTMMGQIDFAKGPVPNVSPTAMIGAQWIKAPAGSKFKYEYVITENASDPTVPVAHKLIPYAS</sequence>
<dbReference type="CDD" id="cd06337">
    <property type="entry name" value="PBP1_ABC_ligand_binding-like"/>
    <property type="match status" value="1"/>
</dbReference>
<dbReference type="InterPro" id="IPR051010">
    <property type="entry name" value="BCAA_transport"/>
</dbReference>
<feature type="domain" description="Leucine-binding protein" evidence="3">
    <location>
        <begin position="46"/>
        <end position="388"/>
    </location>
</feature>
<dbReference type="PROSITE" id="PS51318">
    <property type="entry name" value="TAT"/>
    <property type="match status" value="1"/>
</dbReference>
<dbReference type="OrthoDB" id="6753945at2"/>
<dbReference type="Pfam" id="PF13458">
    <property type="entry name" value="Peripla_BP_6"/>
    <property type="match status" value="1"/>
</dbReference>
<organism evidence="4 5">
    <name type="scientific">Pararobbsia silviterrae</name>
    <dbReference type="NCBI Taxonomy" id="1792498"/>
    <lineage>
        <taxon>Bacteria</taxon>
        <taxon>Pseudomonadati</taxon>
        <taxon>Pseudomonadota</taxon>
        <taxon>Betaproteobacteria</taxon>
        <taxon>Burkholderiales</taxon>
        <taxon>Burkholderiaceae</taxon>
        <taxon>Pararobbsia</taxon>
    </lineage>
</organism>
<proteinExistence type="inferred from homology"/>
<dbReference type="PANTHER" id="PTHR30483:SF6">
    <property type="entry name" value="PERIPLASMIC BINDING PROTEIN OF ABC TRANSPORTER FOR NATURAL AMINO ACIDS"/>
    <property type="match status" value="1"/>
</dbReference>
<accession>A0A494XRV0</accession>
<protein>
    <submittedName>
        <fullName evidence="4">ABC transporter substrate-binding protein</fullName>
    </submittedName>
</protein>
<evidence type="ECO:0000256" key="2">
    <source>
        <dbReference type="ARBA" id="ARBA00022729"/>
    </source>
</evidence>
<dbReference type="Gene3D" id="3.40.50.2300">
    <property type="match status" value="2"/>
</dbReference>
<dbReference type="InterPro" id="IPR006311">
    <property type="entry name" value="TAT_signal"/>
</dbReference>